<sequence>MFMDSIISDSNSIFKFLKQLDLDLFLSKPQFNHLNQFLNVMIQENYQGKISAVKHCHRTTFGRFLNDSPWDDGAISNQIQAYLLSCLYNRSHQTGKPIYVLVDDTTCVKTKPSSQATYPIQGCDWHYSHLHHQSVYGHQFVTVMLQCDDVILPYQIIPYEKDKQSKIELVKEILTTLPKPPHKGYILADSWYSCEALFQIANQLGFYYLGGIKTNRIILPKGYRPKGIQLKQFANTLSLKDLDLVTVGSERYYTYLYQGRIRGGHVVQIILSWPHTAPLEEKALRCFVSHDLKMSAKQLLKHYTKRWPIEIFFREVKQNFGMGQYQIRALKGIKRLMLMIQFVYLYLKRMTPNNSCLGESLRQCQRKQKQELVKIIYRKAQNGVALKTIFEELKIA</sequence>
<accession>A0ABY5JFJ9</accession>
<evidence type="ECO:0000313" key="2">
    <source>
        <dbReference type="EMBL" id="UUF05413.1"/>
    </source>
</evidence>
<evidence type="ECO:0000259" key="1">
    <source>
        <dbReference type="Pfam" id="PF01609"/>
    </source>
</evidence>
<dbReference type="SUPFAM" id="SSF53098">
    <property type="entry name" value="Ribonuclease H-like"/>
    <property type="match status" value="1"/>
</dbReference>
<gene>
    <name evidence="2" type="ORF">J0J69_10035</name>
</gene>
<dbReference type="Pfam" id="PF01609">
    <property type="entry name" value="DDE_Tnp_1"/>
    <property type="match status" value="1"/>
</dbReference>
<feature type="domain" description="Transposase IS4-like" evidence="1">
    <location>
        <begin position="100"/>
        <end position="345"/>
    </location>
</feature>
<dbReference type="InterPro" id="IPR012337">
    <property type="entry name" value="RNaseH-like_sf"/>
</dbReference>
<dbReference type="Proteomes" id="UP001058016">
    <property type="component" value="Chromosome"/>
</dbReference>
<dbReference type="InterPro" id="IPR002559">
    <property type="entry name" value="Transposase_11"/>
</dbReference>
<dbReference type="EMBL" id="CP071249">
    <property type="protein sequence ID" value="UUF05413.1"/>
    <property type="molecule type" value="Genomic_DNA"/>
</dbReference>
<organism evidence="2 3">
    <name type="scientific">Turicibacter bilis</name>
    <dbReference type="NCBI Taxonomy" id="2735723"/>
    <lineage>
        <taxon>Bacteria</taxon>
        <taxon>Bacillati</taxon>
        <taxon>Bacillota</taxon>
        <taxon>Erysipelotrichia</taxon>
        <taxon>Erysipelotrichales</taxon>
        <taxon>Turicibacteraceae</taxon>
        <taxon>Turicibacter</taxon>
    </lineage>
</organism>
<evidence type="ECO:0000313" key="3">
    <source>
        <dbReference type="Proteomes" id="UP001058016"/>
    </source>
</evidence>
<keyword evidence="3" id="KW-1185">Reference proteome</keyword>
<name>A0ABY5JFJ9_9FIRM</name>
<proteinExistence type="predicted"/>
<reference evidence="2 3" key="1">
    <citation type="submission" date="2021-03" db="EMBL/GenBank/DDBJ databases">
        <title>Comparative Genomics and Metabolomics in the genus Turicibacter.</title>
        <authorList>
            <person name="Maki J."/>
            <person name="Looft T."/>
        </authorList>
    </citation>
    <scope>NUCLEOTIDE SEQUENCE [LARGE SCALE GENOMIC DNA]</scope>
    <source>
        <strain evidence="2 3">MMM721</strain>
    </source>
</reference>
<dbReference type="RefSeq" id="WP_055244437.1">
    <property type="nucleotide sequence ID" value="NZ_CP071249.1"/>
</dbReference>
<protein>
    <submittedName>
        <fullName evidence="2">Transposase</fullName>
    </submittedName>
</protein>